<keyword evidence="5" id="KW-1185">Reference proteome</keyword>
<dbReference type="RefSeq" id="WP_264842294.1">
    <property type="nucleotide sequence ID" value="NZ_AP025628.1"/>
</dbReference>
<evidence type="ECO:0000259" key="3">
    <source>
        <dbReference type="SMART" id="SM00909"/>
    </source>
</evidence>
<dbReference type="Proteomes" id="UP001163687">
    <property type="component" value="Chromosome"/>
</dbReference>
<feature type="region of interest" description="Disordered" evidence="1">
    <location>
        <begin position="39"/>
        <end position="60"/>
    </location>
</feature>
<evidence type="ECO:0000313" key="4">
    <source>
        <dbReference type="EMBL" id="BDG61661.1"/>
    </source>
</evidence>
<accession>A0AA35CPP8</accession>
<reference evidence="4" key="1">
    <citation type="submission" date="2022-03" db="EMBL/GenBank/DDBJ databases">
        <title>Complete genome sequence of Caldinitratiruptor microaerophilus.</title>
        <authorList>
            <person name="Mukaiyama R."/>
            <person name="Nishiyama T."/>
            <person name="Ueda K."/>
        </authorList>
    </citation>
    <scope>NUCLEOTIDE SEQUENCE</scope>
    <source>
        <strain evidence="4">JCM 16183</strain>
    </source>
</reference>
<evidence type="ECO:0000313" key="5">
    <source>
        <dbReference type="Proteomes" id="UP001163687"/>
    </source>
</evidence>
<feature type="chain" id="PRO_5041296234" description="GerMN domain-containing protein" evidence="2">
    <location>
        <begin position="23"/>
        <end position="240"/>
    </location>
</feature>
<dbReference type="SMART" id="SM00909">
    <property type="entry name" value="Germane"/>
    <property type="match status" value="1"/>
</dbReference>
<dbReference type="EMBL" id="AP025628">
    <property type="protein sequence ID" value="BDG61661.1"/>
    <property type="molecule type" value="Genomic_DNA"/>
</dbReference>
<keyword evidence="2" id="KW-0732">Signal</keyword>
<evidence type="ECO:0000256" key="1">
    <source>
        <dbReference type="SAM" id="MobiDB-lite"/>
    </source>
</evidence>
<feature type="domain" description="GerMN" evidence="3">
    <location>
        <begin position="117"/>
        <end position="205"/>
    </location>
</feature>
<organism evidence="4 5">
    <name type="scientific">Caldinitratiruptor microaerophilus</name>
    <dbReference type="NCBI Taxonomy" id="671077"/>
    <lineage>
        <taxon>Bacteria</taxon>
        <taxon>Bacillati</taxon>
        <taxon>Bacillota</taxon>
        <taxon>Clostridia</taxon>
        <taxon>Eubacteriales</taxon>
        <taxon>Symbiobacteriaceae</taxon>
        <taxon>Caldinitratiruptor</taxon>
    </lineage>
</organism>
<protein>
    <recommendedName>
        <fullName evidence="3">GerMN domain-containing protein</fullName>
    </recommendedName>
</protein>
<dbReference type="Pfam" id="PF10646">
    <property type="entry name" value="Germane"/>
    <property type="match status" value="1"/>
</dbReference>
<sequence length="240" mass="24289">MRPVLWAAMLIAALALIGRLTAPGPTAARAPVADGPGAGALGGAGPGGPGGEAAGPSPAYTVPADVARARSHIDRSGGDPGAVLATVFYADRYSGGKALIPVEVKVRSLPARGVERAAALLPLLLEPPADLGLETGVPAGTRARGVRLDDRTGVLTVDLTAAAERGAGPGWASAFLYSFVYTLTGVDGVQAVRVDVDGRPGRFAGWTWDRPLGRADLERMGTMRVVAGVRFDPAAAPAGQ</sequence>
<proteinExistence type="predicted"/>
<feature type="compositionally biased region" description="Gly residues" evidence="1">
    <location>
        <begin position="39"/>
        <end position="53"/>
    </location>
</feature>
<feature type="signal peptide" evidence="2">
    <location>
        <begin position="1"/>
        <end position="22"/>
    </location>
</feature>
<dbReference type="AlphaFoldDB" id="A0AA35CPP8"/>
<gene>
    <name evidence="4" type="ORF">caldi_27510</name>
</gene>
<evidence type="ECO:0000256" key="2">
    <source>
        <dbReference type="SAM" id="SignalP"/>
    </source>
</evidence>
<dbReference type="InterPro" id="IPR019606">
    <property type="entry name" value="GerMN"/>
</dbReference>
<dbReference type="KEGG" id="cmic:caldi_27510"/>
<name>A0AA35CPP8_9FIRM</name>